<protein>
    <submittedName>
        <fullName evidence="1">Uncharacterized protein</fullName>
    </submittedName>
</protein>
<proteinExistence type="predicted"/>
<dbReference type="AlphaFoldDB" id="A0A645AU04"/>
<organism evidence="1">
    <name type="scientific">bioreactor metagenome</name>
    <dbReference type="NCBI Taxonomy" id="1076179"/>
    <lineage>
        <taxon>unclassified sequences</taxon>
        <taxon>metagenomes</taxon>
        <taxon>ecological metagenomes</taxon>
    </lineage>
</organism>
<accession>A0A645AU04</accession>
<reference evidence="1" key="1">
    <citation type="submission" date="2019-08" db="EMBL/GenBank/DDBJ databases">
        <authorList>
            <person name="Kucharzyk K."/>
            <person name="Murdoch R.W."/>
            <person name="Higgins S."/>
            <person name="Loffler F."/>
        </authorList>
    </citation>
    <scope>NUCLEOTIDE SEQUENCE</scope>
</reference>
<gene>
    <name evidence="1" type="ORF">SDC9_101181</name>
</gene>
<dbReference type="EMBL" id="VSSQ01014784">
    <property type="protein sequence ID" value="MPM54403.1"/>
    <property type="molecule type" value="Genomic_DNA"/>
</dbReference>
<name>A0A645AU04_9ZZZZ</name>
<comment type="caution">
    <text evidence="1">The sequence shown here is derived from an EMBL/GenBank/DDBJ whole genome shotgun (WGS) entry which is preliminary data.</text>
</comment>
<evidence type="ECO:0000313" key="1">
    <source>
        <dbReference type="EMBL" id="MPM54403.1"/>
    </source>
</evidence>
<sequence length="102" mass="11518">MAAVEQERPWALQRPEPEKLCSVGAAPSNVSLPHARPVRQEYSIATPSNNRCIDGCFYCREVITPQARVRRICQFCGHKVKKGDYACDFFPGQPWEVSHDNA</sequence>